<dbReference type="RefSeq" id="WP_251808393.1">
    <property type="nucleotide sequence ID" value="NZ_CP166679.1"/>
</dbReference>
<gene>
    <name evidence="3" type="ORF">ACFS1K_16635</name>
</gene>
<evidence type="ECO:0000313" key="3">
    <source>
        <dbReference type="EMBL" id="MFD2791401.1"/>
    </source>
</evidence>
<keyword evidence="1" id="KW-0175">Coiled coil</keyword>
<keyword evidence="2" id="KW-0812">Transmembrane</keyword>
<accession>A0ABW5VJB4</accession>
<dbReference type="Proteomes" id="UP001597532">
    <property type="component" value="Unassembled WGS sequence"/>
</dbReference>
<dbReference type="EMBL" id="JBHUOK010000033">
    <property type="protein sequence ID" value="MFD2791401.1"/>
    <property type="molecule type" value="Genomic_DNA"/>
</dbReference>
<feature type="coiled-coil region" evidence="1">
    <location>
        <begin position="127"/>
        <end position="192"/>
    </location>
</feature>
<sequence>MSQDLRKMFTDLDQSGEYIMKAGHEKRFLERLEKELPSAKRSVFPWVKIAAALVLLMGLGTYFLLNVQQNGTLNTRVVDSEKVLPVGSAISLGDLSPDLKKLENYYMANINMELSHLEISDRNKILIDSFMERMEELNNEYKVLNGELNEIGPNDQTISALIKNLQLRLQLLRKLKDKLIELKAQNSGSDNDNAMTSI</sequence>
<keyword evidence="2" id="KW-0472">Membrane</keyword>
<evidence type="ECO:0000256" key="2">
    <source>
        <dbReference type="SAM" id="Phobius"/>
    </source>
</evidence>
<reference evidence="4" key="1">
    <citation type="journal article" date="2019" name="Int. J. Syst. Evol. Microbiol.">
        <title>The Global Catalogue of Microorganisms (GCM) 10K type strain sequencing project: providing services to taxonomists for standard genome sequencing and annotation.</title>
        <authorList>
            <consortium name="The Broad Institute Genomics Platform"/>
            <consortium name="The Broad Institute Genome Sequencing Center for Infectious Disease"/>
            <person name="Wu L."/>
            <person name="Ma J."/>
        </authorList>
    </citation>
    <scope>NUCLEOTIDE SEQUENCE [LARGE SCALE GENOMIC DNA]</scope>
    <source>
        <strain evidence="4">KCTC 52924</strain>
    </source>
</reference>
<protein>
    <submittedName>
        <fullName evidence="3">Uncharacterized protein</fullName>
    </submittedName>
</protein>
<comment type="caution">
    <text evidence="3">The sequence shown here is derived from an EMBL/GenBank/DDBJ whole genome shotgun (WGS) entry which is preliminary data.</text>
</comment>
<keyword evidence="4" id="KW-1185">Reference proteome</keyword>
<evidence type="ECO:0000256" key="1">
    <source>
        <dbReference type="SAM" id="Coils"/>
    </source>
</evidence>
<organism evidence="3 4">
    <name type="scientific">Arenibacter antarcticus</name>
    <dbReference type="NCBI Taxonomy" id="2040469"/>
    <lineage>
        <taxon>Bacteria</taxon>
        <taxon>Pseudomonadati</taxon>
        <taxon>Bacteroidota</taxon>
        <taxon>Flavobacteriia</taxon>
        <taxon>Flavobacteriales</taxon>
        <taxon>Flavobacteriaceae</taxon>
        <taxon>Arenibacter</taxon>
    </lineage>
</organism>
<keyword evidence="2" id="KW-1133">Transmembrane helix</keyword>
<evidence type="ECO:0000313" key="4">
    <source>
        <dbReference type="Proteomes" id="UP001597532"/>
    </source>
</evidence>
<name>A0ABW5VJB4_9FLAO</name>
<proteinExistence type="predicted"/>
<feature type="transmembrane region" description="Helical" evidence="2">
    <location>
        <begin position="43"/>
        <end position="65"/>
    </location>
</feature>